<keyword evidence="1" id="KW-0472">Membrane</keyword>
<dbReference type="EMBL" id="MDYQ01000105">
    <property type="protein sequence ID" value="PRP82334.1"/>
    <property type="molecule type" value="Genomic_DNA"/>
</dbReference>
<accession>A0A2P6NEE7</accession>
<evidence type="ECO:0000256" key="1">
    <source>
        <dbReference type="SAM" id="Phobius"/>
    </source>
</evidence>
<sequence length="361" mass="40680">MGADEHQTFPNAQAQYYGSQQSASAPICELQHVPLHSYQQPSAPHTHVPLQEAVKPCDTKKKFNWEEAEKLLNYEPEDGLTRVVNKIHFWSHRAGLIFVMVLLLPVVPFNSFGLGMTEMTLSLVVRPWTSVLDALWSRMNWKTAIFYYVLTASLIIMAGLASNSFQVALESDDDHGVMQLLFADDRVDPAQNEKTIRIATAVGHPKADNEAIENASYAVGLLLADDRVDTSARDNRPIRRAVACGTIMLVKIILSHPLVNPSALNNQAMKKAAQRGNDKMYKTTRPSRELERGVQWILALGLLKQPRLFMLCSRRQVVEAFNLLRSQQREPYSRFTIPEIASTREDTFQIRIPRQMTPTAG</sequence>
<dbReference type="Proteomes" id="UP000241769">
    <property type="component" value="Unassembled WGS sequence"/>
</dbReference>
<evidence type="ECO:0000313" key="3">
    <source>
        <dbReference type="Proteomes" id="UP000241769"/>
    </source>
</evidence>
<evidence type="ECO:0000313" key="2">
    <source>
        <dbReference type="EMBL" id="PRP82334.1"/>
    </source>
</evidence>
<gene>
    <name evidence="2" type="ORF">PROFUN_10238</name>
</gene>
<organism evidence="2 3">
    <name type="scientific">Planoprotostelium fungivorum</name>
    <dbReference type="NCBI Taxonomy" id="1890364"/>
    <lineage>
        <taxon>Eukaryota</taxon>
        <taxon>Amoebozoa</taxon>
        <taxon>Evosea</taxon>
        <taxon>Variosea</taxon>
        <taxon>Cavosteliida</taxon>
        <taxon>Cavosteliaceae</taxon>
        <taxon>Planoprotostelium</taxon>
    </lineage>
</organism>
<feature type="transmembrane region" description="Helical" evidence="1">
    <location>
        <begin position="96"/>
        <end position="125"/>
    </location>
</feature>
<dbReference type="AlphaFoldDB" id="A0A2P6NEE7"/>
<keyword evidence="1" id="KW-0812">Transmembrane</keyword>
<dbReference type="InParanoid" id="A0A2P6NEE7"/>
<proteinExistence type="predicted"/>
<protein>
    <submittedName>
        <fullName evidence="2">Uncharacterized protein</fullName>
    </submittedName>
</protein>
<name>A0A2P6NEE7_9EUKA</name>
<keyword evidence="3" id="KW-1185">Reference proteome</keyword>
<comment type="caution">
    <text evidence="2">The sequence shown here is derived from an EMBL/GenBank/DDBJ whole genome shotgun (WGS) entry which is preliminary data.</text>
</comment>
<keyword evidence="1" id="KW-1133">Transmembrane helix</keyword>
<feature type="transmembrane region" description="Helical" evidence="1">
    <location>
        <begin position="145"/>
        <end position="169"/>
    </location>
</feature>
<reference evidence="2 3" key="1">
    <citation type="journal article" date="2018" name="Genome Biol. Evol.">
        <title>Multiple Roots of Fruiting Body Formation in Amoebozoa.</title>
        <authorList>
            <person name="Hillmann F."/>
            <person name="Forbes G."/>
            <person name="Novohradska S."/>
            <person name="Ferling I."/>
            <person name="Riege K."/>
            <person name="Groth M."/>
            <person name="Westermann M."/>
            <person name="Marz M."/>
            <person name="Spaller T."/>
            <person name="Winckler T."/>
            <person name="Schaap P."/>
            <person name="Glockner G."/>
        </authorList>
    </citation>
    <scope>NUCLEOTIDE SEQUENCE [LARGE SCALE GENOMIC DNA]</scope>
    <source>
        <strain evidence="2 3">Jena</strain>
    </source>
</reference>